<evidence type="ECO:0000313" key="3">
    <source>
        <dbReference type="Proteomes" id="UP000273022"/>
    </source>
</evidence>
<keyword evidence="3" id="KW-1185">Reference proteome</keyword>
<evidence type="ECO:0000313" key="2">
    <source>
        <dbReference type="EMBL" id="RJY06843.1"/>
    </source>
</evidence>
<dbReference type="InterPro" id="IPR011009">
    <property type="entry name" value="Kinase-like_dom_sf"/>
</dbReference>
<name>A0A3A6TBM4_9GAMM</name>
<gene>
    <name evidence="2" type="ORF">D5R81_17100</name>
</gene>
<reference evidence="2 3" key="1">
    <citation type="submission" date="2018-09" db="EMBL/GenBank/DDBJ databases">
        <title>Phylogeny of the Shewanellaceae, and recommendation for two new genera, Pseudoshewanella and Parashewanella.</title>
        <authorList>
            <person name="Wang G."/>
        </authorList>
    </citation>
    <scope>NUCLEOTIDE SEQUENCE [LARGE SCALE GENOMIC DNA]</scope>
    <source>
        <strain evidence="2 3">KCTC 22492</strain>
    </source>
</reference>
<accession>A0A3A6TBM4</accession>
<organism evidence="2 3">
    <name type="scientific">Parashewanella spongiae</name>
    <dbReference type="NCBI Taxonomy" id="342950"/>
    <lineage>
        <taxon>Bacteria</taxon>
        <taxon>Pseudomonadati</taxon>
        <taxon>Pseudomonadota</taxon>
        <taxon>Gammaproteobacteria</taxon>
        <taxon>Alteromonadales</taxon>
        <taxon>Shewanellaceae</taxon>
        <taxon>Parashewanella</taxon>
    </lineage>
</organism>
<comment type="caution">
    <text evidence="2">The sequence shown here is derived from an EMBL/GenBank/DDBJ whole genome shotgun (WGS) entry which is preliminary data.</text>
</comment>
<dbReference type="Proteomes" id="UP000273022">
    <property type="component" value="Unassembled WGS sequence"/>
</dbReference>
<feature type="coiled-coil region" evidence="1">
    <location>
        <begin position="124"/>
        <end position="151"/>
    </location>
</feature>
<dbReference type="EMBL" id="QYYH01000147">
    <property type="protein sequence ID" value="RJY06843.1"/>
    <property type="molecule type" value="Genomic_DNA"/>
</dbReference>
<dbReference type="RefSeq" id="WP_121854832.1">
    <property type="nucleotide sequence ID" value="NZ_CP037952.1"/>
</dbReference>
<protein>
    <submittedName>
        <fullName evidence="2">Uncharacterized protein</fullName>
    </submittedName>
</protein>
<evidence type="ECO:0000256" key="1">
    <source>
        <dbReference type="SAM" id="Coils"/>
    </source>
</evidence>
<keyword evidence="1" id="KW-0175">Coiled coil</keyword>
<sequence>MSLPSLSDDLFSIANTNFQSVETGKDHNELVLALNDGNRFLVRFSRGNWKVNHVTHLNPDNHQLFSLKRIETFVSSTTHCRRVSQFLNSHLTIRNKIIERALEQWDVAPHLQDETVTFKGDCSILEMDAELKKTESKRAQAQTEKTNSIREFDEFLRLNRSSKTMHSAQKKIKQAFAEFMVTKKQKVEQASKKNKFLECRLSTLKHVKHPSGVPVTYYVTDNIKAPLIREPTKVHDDLSLKMEGMFKKVTKLDCDFLELTFLARSMFAKSFDVNNYNKLMDRLVEFPSFSKTRAIRLKTVLACNVGKDLYTHFICIGRTIDYTLFKPLCIDLAKVHKMFIFVRDIKPHNMTIKQNVTLETGALLPLETSKLYFIDLDFMVSEEYERYEHKLGTDLYTTIKLMEAKKRGDKKLIRAADNYALLLTMIESCFDKAHQLGLRDPDGLSNQTTDFYNEYTAPVLSPWLNKVIKPQYLSDVILFLTSPHEYPLILDLHQVINWSTSH</sequence>
<dbReference type="SUPFAM" id="SSF56112">
    <property type="entry name" value="Protein kinase-like (PK-like)"/>
    <property type="match status" value="1"/>
</dbReference>
<proteinExistence type="predicted"/>
<dbReference type="AlphaFoldDB" id="A0A3A6TBM4"/>